<feature type="DNA-binding region" description="H-T-H motif" evidence="5">
    <location>
        <begin position="34"/>
        <end position="53"/>
    </location>
</feature>
<dbReference type="Pfam" id="PF00440">
    <property type="entry name" value="TetR_N"/>
    <property type="match status" value="1"/>
</dbReference>
<dbReference type="KEGG" id="nhy:JQS43_03250"/>
<dbReference type="PANTHER" id="PTHR30055:SF234">
    <property type="entry name" value="HTH-TYPE TRANSCRIPTIONAL REGULATOR BETI"/>
    <property type="match status" value="1"/>
</dbReference>
<gene>
    <name evidence="7" type="ORF">JQS43_03250</name>
</gene>
<keyword evidence="2" id="KW-0805">Transcription regulation</keyword>
<dbReference type="SUPFAM" id="SSF48498">
    <property type="entry name" value="Tetracyclin repressor-like, C-terminal domain"/>
    <property type="match status" value="1"/>
</dbReference>
<dbReference type="AlphaFoldDB" id="A0A895YCZ2"/>
<dbReference type="SUPFAM" id="SSF46689">
    <property type="entry name" value="Homeodomain-like"/>
    <property type="match status" value="1"/>
</dbReference>
<dbReference type="InterPro" id="IPR050109">
    <property type="entry name" value="HTH-type_TetR-like_transc_reg"/>
</dbReference>
<dbReference type="PRINTS" id="PR00455">
    <property type="entry name" value="HTHTETR"/>
</dbReference>
<reference evidence="7" key="1">
    <citation type="submission" date="2021-02" db="EMBL/GenBank/DDBJ databases">
        <title>Natrosporangium hydrolyticum gen. nov., sp. nov, a haloalkaliphilic actinobacterium from a soda solonchak soil.</title>
        <authorList>
            <person name="Sorokin D.Y."/>
            <person name="Khijniak T.V."/>
            <person name="Zakharycheva A.P."/>
            <person name="Boueva O.V."/>
            <person name="Ariskina E.V."/>
            <person name="Hahnke R.L."/>
            <person name="Bunk B."/>
            <person name="Sproer C."/>
            <person name="Schumann P."/>
            <person name="Evtushenko L.I."/>
            <person name="Kublanov I.V."/>
        </authorList>
    </citation>
    <scope>NUCLEOTIDE SEQUENCE</scope>
    <source>
        <strain evidence="7">DSM 106523</strain>
    </source>
</reference>
<proteinExistence type="predicted"/>
<evidence type="ECO:0000256" key="1">
    <source>
        <dbReference type="ARBA" id="ARBA00022491"/>
    </source>
</evidence>
<evidence type="ECO:0000256" key="4">
    <source>
        <dbReference type="ARBA" id="ARBA00023163"/>
    </source>
</evidence>
<feature type="domain" description="HTH tetR-type" evidence="6">
    <location>
        <begin position="11"/>
        <end position="71"/>
    </location>
</feature>
<dbReference type="PROSITE" id="PS50977">
    <property type="entry name" value="HTH_TETR_2"/>
    <property type="match status" value="1"/>
</dbReference>
<evidence type="ECO:0000313" key="7">
    <source>
        <dbReference type="EMBL" id="QSB15391.1"/>
    </source>
</evidence>
<dbReference type="GO" id="GO:0003700">
    <property type="term" value="F:DNA-binding transcription factor activity"/>
    <property type="evidence" value="ECO:0007669"/>
    <property type="project" value="TreeGrafter"/>
</dbReference>
<dbReference type="RefSeq" id="WP_239677572.1">
    <property type="nucleotide sequence ID" value="NZ_CP070499.1"/>
</dbReference>
<evidence type="ECO:0000259" key="6">
    <source>
        <dbReference type="PROSITE" id="PS50977"/>
    </source>
</evidence>
<evidence type="ECO:0000256" key="2">
    <source>
        <dbReference type="ARBA" id="ARBA00023015"/>
    </source>
</evidence>
<dbReference type="Gene3D" id="1.10.357.10">
    <property type="entry name" value="Tetracycline Repressor, domain 2"/>
    <property type="match status" value="1"/>
</dbReference>
<keyword evidence="1" id="KW-0678">Repressor</keyword>
<dbReference type="GO" id="GO:0000976">
    <property type="term" value="F:transcription cis-regulatory region binding"/>
    <property type="evidence" value="ECO:0007669"/>
    <property type="project" value="TreeGrafter"/>
</dbReference>
<dbReference type="InterPro" id="IPR001647">
    <property type="entry name" value="HTH_TetR"/>
</dbReference>
<dbReference type="EMBL" id="CP070499">
    <property type="protein sequence ID" value="QSB15391.1"/>
    <property type="molecule type" value="Genomic_DNA"/>
</dbReference>
<dbReference type="InterPro" id="IPR023772">
    <property type="entry name" value="DNA-bd_HTH_TetR-type_CS"/>
</dbReference>
<dbReference type="Proteomes" id="UP000662857">
    <property type="component" value="Chromosome"/>
</dbReference>
<dbReference type="Pfam" id="PF13977">
    <property type="entry name" value="TetR_C_6"/>
    <property type="match status" value="1"/>
</dbReference>
<accession>A0A895YCZ2</accession>
<evidence type="ECO:0000256" key="5">
    <source>
        <dbReference type="PROSITE-ProRule" id="PRU00335"/>
    </source>
</evidence>
<keyword evidence="4" id="KW-0804">Transcription</keyword>
<sequence length="199" mass="21598">MARPVNKQRQQEQRLRIIDAAFTRFAADGFDRTTTASICRTAGVGSGTFFHYFPTKIDVLLGILTLGARETSEILAGLVSREPVAALLAYLDHEAANLRDPRAAGFVRAVGAVAHDERVAVALAATRTTTETALTAWVTQAQQQGAIRTDLDATRTTRWLIALVDGFASQVAEGDQFDAEQERDILLDTARRFLAPPSG</sequence>
<name>A0A895YCZ2_9ACTN</name>
<dbReference type="InterPro" id="IPR036271">
    <property type="entry name" value="Tet_transcr_reg_TetR-rel_C_sf"/>
</dbReference>
<keyword evidence="3 5" id="KW-0238">DNA-binding</keyword>
<protein>
    <submittedName>
        <fullName evidence="7">TetR/AcrR family transcriptional regulator</fullName>
    </submittedName>
</protein>
<dbReference type="InterPro" id="IPR039538">
    <property type="entry name" value="BetI_C"/>
</dbReference>
<evidence type="ECO:0000313" key="8">
    <source>
        <dbReference type="Proteomes" id="UP000662857"/>
    </source>
</evidence>
<evidence type="ECO:0000256" key="3">
    <source>
        <dbReference type="ARBA" id="ARBA00023125"/>
    </source>
</evidence>
<dbReference type="InterPro" id="IPR009057">
    <property type="entry name" value="Homeodomain-like_sf"/>
</dbReference>
<dbReference type="PANTHER" id="PTHR30055">
    <property type="entry name" value="HTH-TYPE TRANSCRIPTIONAL REGULATOR RUTR"/>
    <property type="match status" value="1"/>
</dbReference>
<keyword evidence="8" id="KW-1185">Reference proteome</keyword>
<organism evidence="7 8">
    <name type="scientific">Natronosporangium hydrolyticum</name>
    <dbReference type="NCBI Taxonomy" id="2811111"/>
    <lineage>
        <taxon>Bacteria</taxon>
        <taxon>Bacillati</taxon>
        <taxon>Actinomycetota</taxon>
        <taxon>Actinomycetes</taxon>
        <taxon>Micromonosporales</taxon>
        <taxon>Micromonosporaceae</taxon>
        <taxon>Natronosporangium</taxon>
    </lineage>
</organism>
<dbReference type="PROSITE" id="PS01081">
    <property type="entry name" value="HTH_TETR_1"/>
    <property type="match status" value="1"/>
</dbReference>